<keyword evidence="1" id="KW-0472">Membrane</keyword>
<dbReference type="Proteomes" id="UP000619376">
    <property type="component" value="Unassembled WGS sequence"/>
</dbReference>
<evidence type="ECO:0008006" key="6">
    <source>
        <dbReference type="Google" id="ProtNLM"/>
    </source>
</evidence>
<protein>
    <recommendedName>
        <fullName evidence="6">DUF1345 domain-containing protein</fullName>
    </recommendedName>
</protein>
<organism evidence="3 4">
    <name type="scientific">Deinococcus metalli</name>
    <dbReference type="NCBI Taxonomy" id="1141878"/>
    <lineage>
        <taxon>Bacteria</taxon>
        <taxon>Thermotogati</taxon>
        <taxon>Deinococcota</taxon>
        <taxon>Deinococci</taxon>
        <taxon>Deinococcales</taxon>
        <taxon>Deinococcaceae</taxon>
        <taxon>Deinococcus</taxon>
    </lineage>
</organism>
<proteinExistence type="predicted"/>
<name>A0A7W8KK56_9DEIO</name>
<feature type="transmembrane region" description="Helical" evidence="1">
    <location>
        <begin position="78"/>
        <end position="102"/>
    </location>
</feature>
<gene>
    <name evidence="2" type="ORF">GCM10017781_42450</name>
    <name evidence="3" type="ORF">HNQ07_004205</name>
</gene>
<dbReference type="RefSeq" id="WP_184115361.1">
    <property type="nucleotide sequence ID" value="NZ_BNAJ01000015.1"/>
</dbReference>
<dbReference type="EMBL" id="JACHFK010000014">
    <property type="protein sequence ID" value="MBB5378698.1"/>
    <property type="molecule type" value="Genomic_DNA"/>
</dbReference>
<keyword evidence="1" id="KW-0812">Transmembrane</keyword>
<feature type="transmembrane region" description="Helical" evidence="1">
    <location>
        <begin position="38"/>
        <end position="57"/>
    </location>
</feature>
<evidence type="ECO:0000313" key="5">
    <source>
        <dbReference type="Proteomes" id="UP000619376"/>
    </source>
</evidence>
<reference evidence="2" key="4">
    <citation type="submission" date="2024-05" db="EMBL/GenBank/DDBJ databases">
        <authorList>
            <person name="Sun Q."/>
            <person name="Zhou Y."/>
        </authorList>
    </citation>
    <scope>NUCLEOTIDE SEQUENCE</scope>
    <source>
        <strain evidence="2">CGMCC 1.18437</strain>
    </source>
</reference>
<reference evidence="3 4" key="3">
    <citation type="submission" date="2020-08" db="EMBL/GenBank/DDBJ databases">
        <title>Genomic Encyclopedia of Type Strains, Phase IV (KMG-IV): sequencing the most valuable type-strain genomes for metagenomic binning, comparative biology and taxonomic classification.</title>
        <authorList>
            <person name="Goeker M."/>
        </authorList>
    </citation>
    <scope>NUCLEOTIDE SEQUENCE [LARGE SCALE GENOMIC DNA]</scope>
    <source>
        <strain evidence="3 4">DSM 27521</strain>
    </source>
</reference>
<keyword evidence="5" id="KW-1185">Reference proteome</keyword>
<dbReference type="AlphaFoldDB" id="A0A7W8KK56"/>
<evidence type="ECO:0000313" key="2">
    <source>
        <dbReference type="EMBL" id="GHF61779.1"/>
    </source>
</evidence>
<dbReference type="EMBL" id="BNAJ01000015">
    <property type="protein sequence ID" value="GHF61779.1"/>
    <property type="molecule type" value="Genomic_DNA"/>
</dbReference>
<reference evidence="2" key="1">
    <citation type="journal article" date="2014" name="Int. J. Syst. Evol. Microbiol.">
        <title>Complete genome of a new Firmicutes species belonging to the dominant human colonic microbiota ('Ruminococcus bicirculans') reveals two chromosomes and a selective capacity to utilize plant glucans.</title>
        <authorList>
            <consortium name="NISC Comparative Sequencing Program"/>
            <person name="Wegmann U."/>
            <person name="Louis P."/>
            <person name="Goesmann A."/>
            <person name="Henrissat B."/>
            <person name="Duncan S.H."/>
            <person name="Flint H.J."/>
        </authorList>
    </citation>
    <scope>NUCLEOTIDE SEQUENCE</scope>
    <source>
        <strain evidence="2">CGMCC 1.18437</strain>
    </source>
</reference>
<keyword evidence="1" id="KW-1133">Transmembrane helix</keyword>
<evidence type="ECO:0000313" key="4">
    <source>
        <dbReference type="Proteomes" id="UP000539473"/>
    </source>
</evidence>
<feature type="transmembrane region" description="Helical" evidence="1">
    <location>
        <begin position="108"/>
        <end position="132"/>
    </location>
</feature>
<dbReference type="Proteomes" id="UP000539473">
    <property type="component" value="Unassembled WGS sequence"/>
</dbReference>
<comment type="caution">
    <text evidence="3">The sequence shown here is derived from an EMBL/GenBank/DDBJ whole genome shotgun (WGS) entry which is preliminary data.</text>
</comment>
<reference evidence="5" key="2">
    <citation type="journal article" date="2019" name="Int. J. Syst. Evol. Microbiol.">
        <title>The Global Catalogue of Microorganisms (GCM) 10K type strain sequencing project: providing services to taxonomists for standard genome sequencing and annotation.</title>
        <authorList>
            <consortium name="The Broad Institute Genomics Platform"/>
            <consortium name="The Broad Institute Genome Sequencing Center for Infectious Disease"/>
            <person name="Wu L."/>
            <person name="Ma J."/>
        </authorList>
    </citation>
    <scope>NUCLEOTIDE SEQUENCE [LARGE SCALE GENOMIC DNA]</scope>
    <source>
        <strain evidence="5">CGMCC 1.18437</strain>
    </source>
</reference>
<evidence type="ECO:0000256" key="1">
    <source>
        <dbReference type="SAM" id="Phobius"/>
    </source>
</evidence>
<accession>A0A7W8KK56</accession>
<sequence>MTAPPPPESLWPARLAILAVIGLNLVLSEHLTLGPTWLLPSLEVLLLLPLVVVRGRARRHLIRMGPQALTWARDSRHLAIAVIALLHLTNLSSLALLVLSLLRGSSASGVSLLAGALNIWVTNVLVFSLWYWELDQAGPLRRALAGTPPDFRYPQMGLTPTMPPWRPMYLDYLFLAFTNGSAFSPTDALPLSRRAKGLMMLQAATSMLTVVLVASRAVNILK</sequence>
<evidence type="ECO:0000313" key="3">
    <source>
        <dbReference type="EMBL" id="MBB5378698.1"/>
    </source>
</evidence>